<reference evidence="2 3" key="1">
    <citation type="submission" date="2017-09" db="EMBL/GenBank/DDBJ databases">
        <title>Large-scale bioinformatics analysis of Bacillus genomes uncovers conserved roles of natural products in bacterial physiology.</title>
        <authorList>
            <consortium name="Agbiome Team Llc"/>
            <person name="Bleich R.M."/>
            <person name="Kirk G.J."/>
            <person name="Santa Maria K.C."/>
            <person name="Allen S.E."/>
            <person name="Farag S."/>
            <person name="Shank E.A."/>
            <person name="Bowers A."/>
        </authorList>
    </citation>
    <scope>NUCLEOTIDE SEQUENCE [LARGE SCALE GENOMIC DNA]</scope>
    <source>
        <strain evidence="2 3">AFS003229</strain>
    </source>
</reference>
<dbReference type="AlphaFoldDB" id="A0AAX0RQU0"/>
<evidence type="ECO:0000313" key="2">
    <source>
        <dbReference type="EMBL" id="PEJ29537.1"/>
    </source>
</evidence>
<feature type="transmembrane region" description="Helical" evidence="1">
    <location>
        <begin position="35"/>
        <end position="53"/>
    </location>
</feature>
<keyword evidence="1" id="KW-0812">Transmembrane</keyword>
<dbReference type="RefSeq" id="WP_217993373.1">
    <property type="nucleotide sequence ID" value="NZ_NUEQ01000046.1"/>
</dbReference>
<feature type="transmembrane region" description="Helical" evidence="1">
    <location>
        <begin position="6"/>
        <end position="23"/>
    </location>
</feature>
<evidence type="ECO:0000313" key="3">
    <source>
        <dbReference type="Proteomes" id="UP000220106"/>
    </source>
</evidence>
<protein>
    <submittedName>
        <fullName evidence="2">Uncharacterized protein</fullName>
    </submittedName>
</protein>
<sequence>MNIDIGFLFLVLLSLTGLILFIRYTNVQDKEQSEVVSGAGIFGNFVYLLLTLLPFKIRKAIYIIVCLLMVLLFSI</sequence>
<feature type="transmembrane region" description="Helical" evidence="1">
    <location>
        <begin position="59"/>
        <end position="74"/>
    </location>
</feature>
<comment type="caution">
    <text evidence="2">The sequence shown here is derived from an EMBL/GenBank/DDBJ whole genome shotgun (WGS) entry which is preliminary data.</text>
</comment>
<feature type="non-terminal residue" evidence="2">
    <location>
        <position position="75"/>
    </location>
</feature>
<keyword evidence="1" id="KW-0472">Membrane</keyword>
<name>A0AAX0RQU0_9BACI</name>
<dbReference type="Proteomes" id="UP000220106">
    <property type="component" value="Unassembled WGS sequence"/>
</dbReference>
<accession>A0AAX0RQU0</accession>
<gene>
    <name evidence="2" type="ORF">CN689_21870</name>
</gene>
<keyword evidence="1" id="KW-1133">Transmembrane helix</keyword>
<proteinExistence type="predicted"/>
<dbReference type="EMBL" id="NUEQ01000046">
    <property type="protein sequence ID" value="PEJ29537.1"/>
    <property type="molecule type" value="Genomic_DNA"/>
</dbReference>
<evidence type="ECO:0000256" key="1">
    <source>
        <dbReference type="SAM" id="Phobius"/>
    </source>
</evidence>
<organism evidence="2 3">
    <name type="scientific">Peribacillus butanolivorans</name>
    <dbReference type="NCBI Taxonomy" id="421767"/>
    <lineage>
        <taxon>Bacteria</taxon>
        <taxon>Bacillati</taxon>
        <taxon>Bacillota</taxon>
        <taxon>Bacilli</taxon>
        <taxon>Bacillales</taxon>
        <taxon>Bacillaceae</taxon>
        <taxon>Peribacillus</taxon>
    </lineage>
</organism>